<feature type="transmembrane region" description="Helical" evidence="7">
    <location>
        <begin position="322"/>
        <end position="341"/>
    </location>
</feature>
<sequence>MKEQSAPVRLWTTDFILLMLCNFLLFLQLHMIVSPLPSYVQDRFHANAFQVSLFTCLFALSAIVARLFSAKALEKGFRNAMIYIGLSVALLATLGYYFAAGIAVLLLLRMVFGVGFGLSSTAFPTMASDIVPVKRMGEGMGYFGLSTSLAMSMGPIIGVTLLQGAGFVTLMLSTAGVIAVIYPLSYSLTRKKVAKKKTPQAISMQPSHQEQATRDVASVSGAKPGSKEKAPFNRKLILPSVLNGLLSITYGGLVGFIVLYGKEAHLANPALFFLFNALAVLIVRPFAGRIYDSKGPKALLIPGAICIALGLVTLSWATTMPILFVAAFIYGIGYGSMQSSIQTWMIQVVAPAQRGMANGMFLNTLDFGIATGALLLGAIASLTSYTEMYRYSVLFMALFLLIYLIQGKRSGSFQIETHPLLSHTHITATDSAASHDTNDVQVAPDKRN</sequence>
<evidence type="ECO:0000256" key="6">
    <source>
        <dbReference type="SAM" id="MobiDB-lite"/>
    </source>
</evidence>
<dbReference type="Pfam" id="PF07690">
    <property type="entry name" value="MFS_1"/>
    <property type="match status" value="1"/>
</dbReference>
<keyword evidence="10" id="KW-1185">Reference proteome</keyword>
<evidence type="ECO:0000313" key="9">
    <source>
        <dbReference type="EMBL" id="SCZ09695.1"/>
    </source>
</evidence>
<evidence type="ECO:0000313" key="10">
    <source>
        <dbReference type="Proteomes" id="UP000198538"/>
    </source>
</evidence>
<dbReference type="AlphaFoldDB" id="A0A1G5L9X6"/>
<organism evidence="9 10">
    <name type="scientific">Paenibacillus polysaccharolyticus</name>
    <dbReference type="NCBI Taxonomy" id="582692"/>
    <lineage>
        <taxon>Bacteria</taxon>
        <taxon>Bacillati</taxon>
        <taxon>Bacillota</taxon>
        <taxon>Bacilli</taxon>
        <taxon>Bacillales</taxon>
        <taxon>Paenibacillaceae</taxon>
        <taxon>Paenibacillus</taxon>
    </lineage>
</organism>
<protein>
    <submittedName>
        <fullName evidence="9">Predicted arabinose efflux permease, MFS family</fullName>
    </submittedName>
</protein>
<gene>
    <name evidence="9" type="ORF">SAMN05720606_12273</name>
</gene>
<dbReference type="Proteomes" id="UP000198538">
    <property type="component" value="Unassembled WGS sequence"/>
</dbReference>
<dbReference type="GO" id="GO:0005886">
    <property type="term" value="C:plasma membrane"/>
    <property type="evidence" value="ECO:0007669"/>
    <property type="project" value="UniProtKB-SubCell"/>
</dbReference>
<comment type="subcellular location">
    <subcellularLocation>
        <location evidence="1">Cell membrane</location>
        <topology evidence="1">Multi-pass membrane protein</topology>
    </subcellularLocation>
</comment>
<feature type="transmembrane region" description="Helical" evidence="7">
    <location>
        <begin position="167"/>
        <end position="188"/>
    </location>
</feature>
<evidence type="ECO:0000256" key="2">
    <source>
        <dbReference type="ARBA" id="ARBA00022448"/>
    </source>
</evidence>
<feature type="transmembrane region" description="Helical" evidence="7">
    <location>
        <begin position="266"/>
        <end position="286"/>
    </location>
</feature>
<evidence type="ECO:0000259" key="8">
    <source>
        <dbReference type="PROSITE" id="PS50850"/>
    </source>
</evidence>
<feature type="transmembrane region" description="Helical" evidence="7">
    <location>
        <begin position="48"/>
        <end position="68"/>
    </location>
</feature>
<dbReference type="CDD" id="cd17489">
    <property type="entry name" value="MFS_YfcJ_like"/>
    <property type="match status" value="1"/>
</dbReference>
<feature type="transmembrane region" description="Helical" evidence="7">
    <location>
        <begin position="12"/>
        <end position="33"/>
    </location>
</feature>
<reference evidence="10" key="1">
    <citation type="submission" date="2016-10" db="EMBL/GenBank/DDBJ databases">
        <authorList>
            <person name="Varghese N."/>
            <person name="Submissions S."/>
        </authorList>
    </citation>
    <scope>NUCLEOTIDE SEQUENCE [LARGE SCALE GENOMIC DNA]</scope>
    <source>
        <strain evidence="10">BL9</strain>
    </source>
</reference>
<feature type="compositionally biased region" description="Polar residues" evidence="6">
    <location>
        <begin position="200"/>
        <end position="210"/>
    </location>
</feature>
<keyword evidence="4 7" id="KW-1133">Transmembrane helix</keyword>
<dbReference type="EMBL" id="FMVM01000022">
    <property type="protein sequence ID" value="SCZ09695.1"/>
    <property type="molecule type" value="Genomic_DNA"/>
</dbReference>
<evidence type="ECO:0000256" key="3">
    <source>
        <dbReference type="ARBA" id="ARBA00022692"/>
    </source>
</evidence>
<dbReference type="InterPro" id="IPR052714">
    <property type="entry name" value="MFS_Exporter"/>
</dbReference>
<feature type="region of interest" description="Disordered" evidence="6">
    <location>
        <begin position="199"/>
        <end position="229"/>
    </location>
</feature>
<feature type="transmembrane region" description="Helical" evidence="7">
    <location>
        <begin position="106"/>
        <end position="127"/>
    </location>
</feature>
<dbReference type="GO" id="GO:0022857">
    <property type="term" value="F:transmembrane transporter activity"/>
    <property type="evidence" value="ECO:0007669"/>
    <property type="project" value="InterPro"/>
</dbReference>
<evidence type="ECO:0000256" key="1">
    <source>
        <dbReference type="ARBA" id="ARBA00004651"/>
    </source>
</evidence>
<proteinExistence type="predicted"/>
<dbReference type="PROSITE" id="PS50850">
    <property type="entry name" value="MFS"/>
    <property type="match status" value="1"/>
</dbReference>
<dbReference type="InterPro" id="IPR011701">
    <property type="entry name" value="MFS"/>
</dbReference>
<evidence type="ECO:0000256" key="7">
    <source>
        <dbReference type="SAM" id="Phobius"/>
    </source>
</evidence>
<feature type="transmembrane region" description="Helical" evidence="7">
    <location>
        <begin position="388"/>
        <end position="405"/>
    </location>
</feature>
<dbReference type="InterPro" id="IPR020846">
    <property type="entry name" value="MFS_dom"/>
</dbReference>
<dbReference type="STRING" id="582692.SAMN05720606_12273"/>
<dbReference type="RefSeq" id="WP_090924424.1">
    <property type="nucleotide sequence ID" value="NZ_FMVM01000022.1"/>
</dbReference>
<name>A0A1G5L9X6_9BACL</name>
<feature type="transmembrane region" description="Helical" evidence="7">
    <location>
        <begin position="139"/>
        <end position="161"/>
    </location>
</feature>
<feature type="transmembrane region" description="Helical" evidence="7">
    <location>
        <begin position="361"/>
        <end position="382"/>
    </location>
</feature>
<keyword evidence="2" id="KW-0813">Transport</keyword>
<feature type="transmembrane region" description="Helical" evidence="7">
    <location>
        <begin position="298"/>
        <end position="316"/>
    </location>
</feature>
<keyword evidence="5 7" id="KW-0472">Membrane</keyword>
<accession>A0A1G5L9X6</accession>
<feature type="transmembrane region" description="Helical" evidence="7">
    <location>
        <begin position="80"/>
        <end position="100"/>
    </location>
</feature>
<evidence type="ECO:0000256" key="5">
    <source>
        <dbReference type="ARBA" id="ARBA00023136"/>
    </source>
</evidence>
<dbReference type="Gene3D" id="1.20.1250.20">
    <property type="entry name" value="MFS general substrate transporter like domains"/>
    <property type="match status" value="1"/>
</dbReference>
<dbReference type="InterPro" id="IPR036259">
    <property type="entry name" value="MFS_trans_sf"/>
</dbReference>
<evidence type="ECO:0000256" key="4">
    <source>
        <dbReference type="ARBA" id="ARBA00022989"/>
    </source>
</evidence>
<dbReference type="SUPFAM" id="SSF103473">
    <property type="entry name" value="MFS general substrate transporter"/>
    <property type="match status" value="1"/>
</dbReference>
<feature type="domain" description="Major facilitator superfamily (MFS) profile" evidence="8">
    <location>
        <begin position="14"/>
        <end position="410"/>
    </location>
</feature>
<feature type="transmembrane region" description="Helical" evidence="7">
    <location>
        <begin position="236"/>
        <end position="260"/>
    </location>
</feature>
<keyword evidence="3 7" id="KW-0812">Transmembrane</keyword>
<dbReference type="PANTHER" id="PTHR23531:SF1">
    <property type="entry name" value="QUINOLENE RESISTANCE PROTEIN NORA"/>
    <property type="match status" value="1"/>
</dbReference>
<dbReference type="PANTHER" id="PTHR23531">
    <property type="entry name" value="QUINOLENE RESISTANCE PROTEIN NORA"/>
    <property type="match status" value="1"/>
</dbReference>